<dbReference type="CDD" id="cd00118">
    <property type="entry name" value="LysM"/>
    <property type="match status" value="1"/>
</dbReference>
<keyword evidence="1" id="KW-0812">Transmembrane</keyword>
<keyword evidence="1" id="KW-0472">Membrane</keyword>
<feature type="transmembrane region" description="Helical" evidence="1">
    <location>
        <begin position="53"/>
        <end position="72"/>
    </location>
</feature>
<dbReference type="InterPro" id="IPR036779">
    <property type="entry name" value="LysM_dom_sf"/>
</dbReference>
<proteinExistence type="predicted"/>
<evidence type="ECO:0000313" key="4">
    <source>
        <dbReference type="Proteomes" id="UP001194273"/>
    </source>
</evidence>
<dbReference type="PROSITE" id="PS51782">
    <property type="entry name" value="LYSM"/>
    <property type="match status" value="1"/>
</dbReference>
<accession>A0ABR9QU97</accession>
<gene>
    <name evidence="3" type="ORF">INF26_07250</name>
</gene>
<dbReference type="SUPFAM" id="SSF54106">
    <property type="entry name" value="LysM domain"/>
    <property type="match status" value="1"/>
</dbReference>
<keyword evidence="1" id="KW-1133">Transmembrane helix</keyword>
<dbReference type="EMBL" id="JADCJZ010000003">
    <property type="protein sequence ID" value="MBE5024646.1"/>
    <property type="molecule type" value="Genomic_DNA"/>
</dbReference>
<protein>
    <submittedName>
        <fullName evidence="3">LysM peptidoglycan-binding domain-containing protein</fullName>
    </submittedName>
</protein>
<dbReference type="Gene3D" id="3.10.350.10">
    <property type="entry name" value="LysM domain"/>
    <property type="match status" value="1"/>
</dbReference>
<dbReference type="RefSeq" id="WP_193530286.1">
    <property type="nucleotide sequence ID" value="NZ_JADCJZ010000003.1"/>
</dbReference>
<reference evidence="3 4" key="1">
    <citation type="submission" date="2020-10" db="EMBL/GenBank/DDBJ databases">
        <title>ChiBAC.</title>
        <authorList>
            <person name="Zenner C."/>
            <person name="Hitch T.C.A."/>
            <person name="Clavel T."/>
        </authorList>
    </citation>
    <scope>NUCLEOTIDE SEQUENCE [LARGE SCALE GENOMIC DNA]</scope>
    <source>
        <strain evidence="3 4">DSM 107455</strain>
    </source>
</reference>
<organism evidence="3 4">
    <name type="scientific">Thermophilibacter gallinarum</name>
    <dbReference type="NCBI Taxonomy" id="2779357"/>
    <lineage>
        <taxon>Bacteria</taxon>
        <taxon>Bacillati</taxon>
        <taxon>Actinomycetota</taxon>
        <taxon>Coriobacteriia</taxon>
        <taxon>Coriobacteriales</taxon>
        <taxon>Atopobiaceae</taxon>
        <taxon>Thermophilibacter</taxon>
    </lineage>
</organism>
<dbReference type="Pfam" id="PF01476">
    <property type="entry name" value="LysM"/>
    <property type="match status" value="1"/>
</dbReference>
<name>A0ABR9QU97_9ACTN</name>
<feature type="domain" description="LysM" evidence="2">
    <location>
        <begin position="91"/>
        <end position="140"/>
    </location>
</feature>
<sequence>MTASTMIAAQAYDGNAALETRMRPHLVLIEGGLSREGARRPARPARLSLGQRLCAALCCTLVIAVLCVASLVTDALGAAARTQALDQLPERTVVVDDGDTLWGIAESLGVDGVPTRDIVSWIAERNGTGAALVAGQTLVVPSAVLG</sequence>
<evidence type="ECO:0000313" key="3">
    <source>
        <dbReference type="EMBL" id="MBE5024646.1"/>
    </source>
</evidence>
<evidence type="ECO:0000256" key="1">
    <source>
        <dbReference type="SAM" id="Phobius"/>
    </source>
</evidence>
<keyword evidence="4" id="KW-1185">Reference proteome</keyword>
<dbReference type="InterPro" id="IPR018392">
    <property type="entry name" value="LysM"/>
</dbReference>
<comment type="caution">
    <text evidence="3">The sequence shown here is derived from an EMBL/GenBank/DDBJ whole genome shotgun (WGS) entry which is preliminary data.</text>
</comment>
<dbReference type="Proteomes" id="UP001194273">
    <property type="component" value="Unassembled WGS sequence"/>
</dbReference>
<evidence type="ECO:0000259" key="2">
    <source>
        <dbReference type="PROSITE" id="PS51782"/>
    </source>
</evidence>